<accession>A0AAW1PFN4</accession>
<evidence type="ECO:0000313" key="8">
    <source>
        <dbReference type="EMBL" id="KAK9807313.1"/>
    </source>
</evidence>
<dbReference type="Pfam" id="PF03876">
    <property type="entry name" value="SHS2_Rpb7-N"/>
    <property type="match status" value="1"/>
</dbReference>
<dbReference type="AlphaFoldDB" id="A0AAW1PFN4"/>
<proteinExistence type="inferred from homology"/>
<keyword evidence="9" id="KW-1185">Reference proteome</keyword>
<dbReference type="SUPFAM" id="SSF88798">
    <property type="entry name" value="N-terminal, heterodimerisation domain of RBP7 (RpoE)"/>
    <property type="match status" value="1"/>
</dbReference>
<keyword evidence="4" id="KW-0804">Transcription</keyword>
<evidence type="ECO:0008006" key="10">
    <source>
        <dbReference type="Google" id="ProtNLM"/>
    </source>
</evidence>
<dbReference type="EMBL" id="JALJOQ010000031">
    <property type="protein sequence ID" value="KAK9807313.1"/>
    <property type="molecule type" value="Genomic_DNA"/>
</dbReference>
<feature type="domain" description="RNA polymerase III subunit Rpc25" evidence="7">
    <location>
        <begin position="83"/>
        <end position="200"/>
    </location>
</feature>
<evidence type="ECO:0000313" key="9">
    <source>
        <dbReference type="Proteomes" id="UP001465755"/>
    </source>
</evidence>
<keyword evidence="3" id="KW-0240">DNA-directed RNA polymerase</keyword>
<evidence type="ECO:0000256" key="3">
    <source>
        <dbReference type="ARBA" id="ARBA00022478"/>
    </source>
</evidence>
<reference evidence="8 9" key="1">
    <citation type="journal article" date="2024" name="Nat. Commun.">
        <title>Phylogenomics reveals the evolutionary origins of lichenization in chlorophyte algae.</title>
        <authorList>
            <person name="Puginier C."/>
            <person name="Libourel C."/>
            <person name="Otte J."/>
            <person name="Skaloud P."/>
            <person name="Haon M."/>
            <person name="Grisel S."/>
            <person name="Petersen M."/>
            <person name="Berrin J.G."/>
            <person name="Delaux P.M."/>
            <person name="Dal Grande F."/>
            <person name="Keller J."/>
        </authorList>
    </citation>
    <scope>NUCLEOTIDE SEQUENCE [LARGE SCALE GENOMIC DNA]</scope>
    <source>
        <strain evidence="8 9">SAG 2036</strain>
    </source>
</reference>
<comment type="similarity">
    <text evidence="2">Belongs to the eukaryotic RPB7/RPC8 RNA polymerase subunit family.</text>
</comment>
<evidence type="ECO:0000256" key="4">
    <source>
        <dbReference type="ARBA" id="ARBA00023163"/>
    </source>
</evidence>
<comment type="caution">
    <text evidence="8">The sequence shown here is derived from an EMBL/GenBank/DDBJ whole genome shotgun (WGS) entry which is preliminary data.</text>
</comment>
<evidence type="ECO:0000256" key="1">
    <source>
        <dbReference type="ARBA" id="ARBA00004123"/>
    </source>
</evidence>
<evidence type="ECO:0000259" key="6">
    <source>
        <dbReference type="Pfam" id="PF03876"/>
    </source>
</evidence>
<dbReference type="Gene3D" id="2.40.50.140">
    <property type="entry name" value="Nucleic acid-binding proteins"/>
    <property type="match status" value="1"/>
</dbReference>
<dbReference type="PANTHER" id="PTHR12709:SF1">
    <property type="entry name" value="DNA-DIRECTED RNA POLYMERASE III SUBUNIT RPC8"/>
    <property type="match status" value="1"/>
</dbReference>
<evidence type="ECO:0000256" key="2">
    <source>
        <dbReference type="ARBA" id="ARBA00009307"/>
    </source>
</evidence>
<comment type="subcellular location">
    <subcellularLocation>
        <location evidence="1">Nucleus</location>
    </subcellularLocation>
</comment>
<gene>
    <name evidence="8" type="ORF">WJX73_000287</name>
</gene>
<dbReference type="InterPro" id="IPR005576">
    <property type="entry name" value="Rpb7-like_N"/>
</dbReference>
<evidence type="ECO:0000256" key="5">
    <source>
        <dbReference type="ARBA" id="ARBA00023242"/>
    </source>
</evidence>
<dbReference type="Pfam" id="PF08292">
    <property type="entry name" value="RNA_pol_Rbc25"/>
    <property type="match status" value="1"/>
</dbReference>
<dbReference type="InterPro" id="IPR012340">
    <property type="entry name" value="NA-bd_OB-fold"/>
</dbReference>
<dbReference type="Proteomes" id="UP001465755">
    <property type="component" value="Unassembled WGS sequence"/>
</dbReference>
<dbReference type="GO" id="GO:0005666">
    <property type="term" value="C:RNA polymerase III complex"/>
    <property type="evidence" value="ECO:0007669"/>
    <property type="project" value="TreeGrafter"/>
</dbReference>
<keyword evidence="5" id="KW-0539">Nucleus</keyword>
<evidence type="ECO:0000259" key="7">
    <source>
        <dbReference type="Pfam" id="PF08292"/>
    </source>
</evidence>
<dbReference type="InterPro" id="IPR013238">
    <property type="entry name" value="RNA_pol_III_Rbc25"/>
</dbReference>
<dbReference type="InterPro" id="IPR045113">
    <property type="entry name" value="Rpb7-like"/>
</dbReference>
<dbReference type="GO" id="GO:0006384">
    <property type="term" value="P:transcription initiation at RNA polymerase III promoter"/>
    <property type="evidence" value="ECO:0007669"/>
    <property type="project" value="TreeGrafter"/>
</dbReference>
<dbReference type="PANTHER" id="PTHR12709">
    <property type="entry name" value="DNA-DIRECTED RNA POLYMERASE II, III"/>
    <property type="match status" value="1"/>
</dbReference>
<protein>
    <recommendedName>
        <fullName evidence="10">DNA-directed RNA polymerase III subunit RPC8</fullName>
    </recommendedName>
</protein>
<organism evidence="8 9">
    <name type="scientific">Symbiochloris irregularis</name>
    <dbReference type="NCBI Taxonomy" id="706552"/>
    <lineage>
        <taxon>Eukaryota</taxon>
        <taxon>Viridiplantae</taxon>
        <taxon>Chlorophyta</taxon>
        <taxon>core chlorophytes</taxon>
        <taxon>Trebouxiophyceae</taxon>
        <taxon>Trebouxiales</taxon>
        <taxon>Trebouxiaceae</taxon>
        <taxon>Symbiochloris</taxon>
    </lineage>
</organism>
<dbReference type="SUPFAM" id="SSF50249">
    <property type="entry name" value="Nucleic acid-binding proteins"/>
    <property type="match status" value="1"/>
</dbReference>
<sequence>MFRLVAVQENVRIKPADLGRPLVEAVLAELDESYLDKVIADVGLVVATYDVQEITGGILHHSEGAPHYEVKFRLLIFRPQETELLKGKLIQSDEHGVYISLGFFSDVMIPFEYMQTGTIYNQKDNIWCWQAKDANLQLDMGEEVLFRVQDVTFHKQPTLAEFKAANPGADEQDFKKQPPVPPMVINGSFNDAGLGLVQWWSEEEAEQDE</sequence>
<dbReference type="Gene3D" id="3.30.1490.120">
    <property type="entry name" value="RNA polymerase Rpb7-like, N-terminal domain"/>
    <property type="match status" value="1"/>
</dbReference>
<dbReference type="InterPro" id="IPR036898">
    <property type="entry name" value="RNA_pol_Rpb7-like_N_sf"/>
</dbReference>
<feature type="domain" description="RNA polymerase Rpb7-like N-terminal" evidence="6">
    <location>
        <begin position="9"/>
        <end position="62"/>
    </location>
</feature>
<name>A0AAW1PFN4_9CHLO</name>